<evidence type="ECO:0000256" key="3">
    <source>
        <dbReference type="SAM" id="SignalP"/>
    </source>
</evidence>
<dbReference type="RefSeq" id="WP_311331655.1">
    <property type="nucleotide sequence ID" value="NZ_JAVRHZ010000001.1"/>
</dbReference>
<feature type="domain" description="Imelysin-like" evidence="4">
    <location>
        <begin position="48"/>
        <end position="346"/>
    </location>
</feature>
<dbReference type="Proteomes" id="UP001254488">
    <property type="component" value="Unassembled WGS sequence"/>
</dbReference>
<name>A0ABU2YA26_9FLAO</name>
<dbReference type="InterPro" id="IPR034984">
    <property type="entry name" value="Imelysin-like_IPPA"/>
</dbReference>
<comment type="caution">
    <text evidence="5">The sequence shown here is derived from an EMBL/GenBank/DDBJ whole genome shotgun (WGS) entry which is preliminary data.</text>
</comment>
<sequence length="373" mass="41416">MNNTFKILILFLAAIVVYACSSGDDSNDAQQDNFDRGAMLVNWADNIIIPSYTNFKTATENLNSEVISFTDAPSVSRLQSLRAEWLNTYLEFQKVSMFEIAKAEEINFRNRLNVYPTNTSEIEQLIADGNYDFSLPSTIDAQGFPAMDYLLHGLGTTDEEILSFYTTNANASNYKAYLLNLSTAIVSLTTTVLDDWVTNYRTTFVSNTGSSANGSVDKLVNDYLFYYEKALRAGKVGIPAGVFSGEPLPGNVEAFYRKDISKQLLLEALTATQNFFNGKSANTNTQGESLQSYLDFLNTIKNGEDLSALINNQFDTARNAINGLDNNFVTQIQTNNGQFLSTYDELQRNVVLLKVDMLQALSIDVDFVDADGD</sequence>
<gene>
    <name evidence="5" type="ORF">RM538_01670</name>
</gene>
<proteinExistence type="predicted"/>
<dbReference type="InterPro" id="IPR018976">
    <property type="entry name" value="Imelysin-like"/>
</dbReference>
<dbReference type="Pfam" id="PF09375">
    <property type="entry name" value="Peptidase_M75"/>
    <property type="match status" value="1"/>
</dbReference>
<feature type="chain" id="PRO_5046392894" evidence="3">
    <location>
        <begin position="20"/>
        <end position="373"/>
    </location>
</feature>
<protein>
    <submittedName>
        <fullName evidence="5">Imelysin family protein</fullName>
    </submittedName>
</protein>
<dbReference type="Gene3D" id="1.20.1420.20">
    <property type="entry name" value="M75 peptidase, HXXE motif"/>
    <property type="match status" value="1"/>
</dbReference>
<evidence type="ECO:0000259" key="4">
    <source>
        <dbReference type="Pfam" id="PF09375"/>
    </source>
</evidence>
<dbReference type="PROSITE" id="PS51257">
    <property type="entry name" value="PROKAR_LIPOPROTEIN"/>
    <property type="match status" value="1"/>
</dbReference>
<evidence type="ECO:0000313" key="6">
    <source>
        <dbReference type="Proteomes" id="UP001254488"/>
    </source>
</evidence>
<organism evidence="5 6">
    <name type="scientific">Patiriisocius hiemis</name>
    <dbReference type="NCBI Taxonomy" id="3075604"/>
    <lineage>
        <taxon>Bacteria</taxon>
        <taxon>Pseudomonadati</taxon>
        <taxon>Bacteroidota</taxon>
        <taxon>Flavobacteriia</taxon>
        <taxon>Flavobacteriales</taxon>
        <taxon>Flavobacteriaceae</taxon>
        <taxon>Patiriisocius</taxon>
    </lineage>
</organism>
<keyword evidence="2 3" id="KW-0732">Signal</keyword>
<dbReference type="CDD" id="cd14659">
    <property type="entry name" value="Imelysin-like_IPPA"/>
    <property type="match status" value="1"/>
</dbReference>
<evidence type="ECO:0000313" key="5">
    <source>
        <dbReference type="EMBL" id="MDT0554696.1"/>
    </source>
</evidence>
<reference evidence="5 6" key="1">
    <citation type="submission" date="2023-09" db="EMBL/GenBank/DDBJ databases">
        <authorList>
            <person name="Rey-Velasco X."/>
        </authorList>
    </citation>
    <scope>NUCLEOTIDE SEQUENCE [LARGE SCALE GENOMIC DNA]</scope>
    <source>
        <strain evidence="5 6">W242</strain>
    </source>
</reference>
<keyword evidence="6" id="KW-1185">Reference proteome</keyword>
<comment type="subcellular location">
    <subcellularLocation>
        <location evidence="1">Cell envelope</location>
    </subcellularLocation>
</comment>
<dbReference type="InterPro" id="IPR038352">
    <property type="entry name" value="Imelysin_sf"/>
</dbReference>
<evidence type="ECO:0000256" key="2">
    <source>
        <dbReference type="ARBA" id="ARBA00022729"/>
    </source>
</evidence>
<dbReference type="EMBL" id="JAVRHZ010000001">
    <property type="protein sequence ID" value="MDT0554696.1"/>
    <property type="molecule type" value="Genomic_DNA"/>
</dbReference>
<feature type="signal peptide" evidence="3">
    <location>
        <begin position="1"/>
        <end position="19"/>
    </location>
</feature>
<accession>A0ABU2YA26</accession>
<evidence type="ECO:0000256" key="1">
    <source>
        <dbReference type="ARBA" id="ARBA00004196"/>
    </source>
</evidence>